<dbReference type="Gene3D" id="1.20.1050.10">
    <property type="match status" value="1"/>
</dbReference>
<dbReference type="VEuPathDB" id="FungiDB:AGR57_8521"/>
<dbReference type="EvolutionaryTrace" id="A0A067XG73"/>
<dbReference type="SUPFAM" id="SSF47616">
    <property type="entry name" value="GST C-terminal domain-like"/>
    <property type="match status" value="1"/>
</dbReference>
<accession>A0A067XG73</accession>
<dbReference type="SUPFAM" id="SSF52833">
    <property type="entry name" value="Thioredoxin-like"/>
    <property type="match status" value="1"/>
</dbReference>
<dbReference type="PDBsum" id="4LMW"/>
<dbReference type="SMR" id="A0A067XG73"/>
<dbReference type="OMA" id="PYHTEWV"/>
<protein>
    <submittedName>
        <fullName evidence="2">Glutathione transferase</fullName>
        <ecNumber evidence="2">2.5.1.18</ecNumber>
    </submittedName>
</protein>
<dbReference type="Gene3D" id="3.40.30.10">
    <property type="entry name" value="Glutaredoxin"/>
    <property type="match status" value="1"/>
</dbReference>
<evidence type="ECO:0000313" key="2">
    <source>
        <dbReference type="PDB" id="4LMW"/>
    </source>
</evidence>
<organism evidence="2">
    <name type="scientific">Phanerodontia chrysosporium</name>
    <name type="common">White-rot fungus</name>
    <name type="synonym">Sporotrichum pruinosum</name>
    <dbReference type="NCBI Taxonomy" id="2822231"/>
    <lineage>
        <taxon>Eukaryota</taxon>
        <taxon>Fungi</taxon>
        <taxon>Dikarya</taxon>
        <taxon>Basidiomycota</taxon>
        <taxon>Agaricomycotina</taxon>
        <taxon>Agaricomycetes</taxon>
        <taxon>Polyporales</taxon>
        <taxon>Phanerochaetaceae</taxon>
        <taxon>Phanerodontia</taxon>
    </lineage>
</organism>
<feature type="domain" description="GST N-terminal" evidence="1">
    <location>
        <begin position="12"/>
        <end position="103"/>
    </location>
</feature>
<dbReference type="Pfam" id="PF13409">
    <property type="entry name" value="GST_N_2"/>
    <property type="match status" value="1"/>
</dbReference>
<dbReference type="AlphaFoldDB" id="A0A067XG73"/>
<dbReference type="EC" id="2.5.1.18" evidence="2"/>
<dbReference type="PDB" id="4LMW">
    <property type="method" value="X-ray"/>
    <property type="resolution" value="2.10 A"/>
    <property type="chains" value="A=1-251"/>
</dbReference>
<dbReference type="GO" id="GO:0004364">
    <property type="term" value="F:glutathione transferase activity"/>
    <property type="evidence" value="ECO:0007669"/>
    <property type="project" value="UniProtKB-EC"/>
</dbReference>
<reference evidence="2 3" key="1">
    <citation type="journal article" date="2013" name="PLoS ONE">
        <title>Diversification of fungal specific class a glutathione transferases in saprotrophic fungi.</title>
        <authorList>
            <person name="Mathieu Y."/>
            <person name="Prosper P."/>
            <person name="Favier F."/>
            <person name="Harvengt L."/>
            <person name="Didierjean C."/>
            <person name="Jacquot J.P."/>
            <person name="Morel-Rouhier M."/>
            <person name="Gelhaye E."/>
        </authorList>
    </citation>
    <scope>X-RAY CRYSTALLOGRAPHY (2.10 ANGSTROMS)</scope>
</reference>
<proteinExistence type="evidence at protein level"/>
<evidence type="ECO:0007829" key="3">
    <source>
        <dbReference type="PDB" id="4LMW"/>
    </source>
</evidence>
<sequence>MSLEPIIFYDIPANEPRQMAWGPNTWKTRYVLNFKGLKYRTEWVEYPDIEAVCKQIGAPATEKKPDGRDHYTLPVIQDPNTKAVVADSDAIAKYLESTYPDTPRLFPEGTRAFQHAFYQLARPSVLMPIFNIVVARVWKLLRPRSQEYFRATREQMLGKKLEEIGSEDDWNALESGLARIKSSLEANGAGKDLLLMGDRVTFADLQLASLFIWLRVSAGEESEDWKRFLSLHEGKWAKFMQQFAAYEFVDV</sequence>
<dbReference type="InterPro" id="IPR054416">
    <property type="entry name" value="GST_UstS-like_C"/>
</dbReference>
<dbReference type="Pfam" id="PF22041">
    <property type="entry name" value="GST_C_7"/>
    <property type="match status" value="1"/>
</dbReference>
<dbReference type="InterPro" id="IPR036282">
    <property type="entry name" value="Glutathione-S-Trfase_C_sf"/>
</dbReference>
<dbReference type="InterPro" id="IPR004045">
    <property type="entry name" value="Glutathione_S-Trfase_N"/>
</dbReference>
<evidence type="ECO:0000259" key="1">
    <source>
        <dbReference type="PROSITE" id="PS50404"/>
    </source>
</evidence>
<dbReference type="PROSITE" id="PS50404">
    <property type="entry name" value="GST_NTER"/>
    <property type="match status" value="1"/>
</dbReference>
<name>A0A067XG73_PHACH</name>
<keyword evidence="2 3" id="KW-0002">3D-structure</keyword>
<dbReference type="InterPro" id="IPR036249">
    <property type="entry name" value="Thioredoxin-like_sf"/>
</dbReference>